<keyword evidence="5" id="KW-1185">Reference proteome</keyword>
<evidence type="ECO:0000313" key="4">
    <source>
        <dbReference type="EMBL" id="TQL84697.1"/>
    </source>
</evidence>
<dbReference type="Pfam" id="PF12708">
    <property type="entry name" value="Pect-lyase_RHGA_epim"/>
    <property type="match status" value="1"/>
</dbReference>
<dbReference type="InterPro" id="IPR007742">
    <property type="entry name" value="NosD_dom"/>
</dbReference>
<dbReference type="AlphaFoldDB" id="A0A543BIN1"/>
<dbReference type="RefSeq" id="WP_170198010.1">
    <property type="nucleotide sequence ID" value="NZ_VFOX01000001.1"/>
</dbReference>
<feature type="domain" description="Rhamnogalacturonase A/B/Epimerase-like pectate lyase" evidence="3">
    <location>
        <begin position="216"/>
        <end position="426"/>
    </location>
</feature>
<dbReference type="SUPFAM" id="SSF51126">
    <property type="entry name" value="Pectin lyase-like"/>
    <property type="match status" value="1"/>
</dbReference>
<feature type="signal peptide" evidence="1">
    <location>
        <begin position="1"/>
        <end position="30"/>
    </location>
</feature>
<dbReference type="Proteomes" id="UP000317209">
    <property type="component" value="Unassembled WGS sequence"/>
</dbReference>
<feature type="domain" description="Periplasmic copper-binding protein NosD beta helix" evidence="2">
    <location>
        <begin position="498"/>
        <end position="628"/>
    </location>
</feature>
<reference evidence="4 5" key="1">
    <citation type="submission" date="2019-06" db="EMBL/GenBank/DDBJ databases">
        <title>Sequencing the genomes of 1000 actinobacteria strains.</title>
        <authorList>
            <person name="Klenk H.-P."/>
        </authorList>
    </citation>
    <scope>NUCLEOTIDE SEQUENCE [LARGE SCALE GENOMIC DNA]</scope>
    <source>
        <strain evidence="4 5">DSM 20169</strain>
    </source>
</reference>
<gene>
    <name evidence="4" type="ORF">FB560_0288</name>
</gene>
<dbReference type="Gene3D" id="2.160.20.10">
    <property type="entry name" value="Single-stranded right-handed beta-helix, Pectin lyase-like"/>
    <property type="match status" value="1"/>
</dbReference>
<dbReference type="InterPro" id="IPR006626">
    <property type="entry name" value="PbH1"/>
</dbReference>
<organism evidence="4 5">
    <name type="scientific">Microbacterium saperdae</name>
    <dbReference type="NCBI Taxonomy" id="69368"/>
    <lineage>
        <taxon>Bacteria</taxon>
        <taxon>Bacillati</taxon>
        <taxon>Actinomycetota</taxon>
        <taxon>Actinomycetes</taxon>
        <taxon>Micrococcales</taxon>
        <taxon>Microbacteriaceae</taxon>
        <taxon>Microbacterium</taxon>
    </lineage>
</organism>
<dbReference type="InterPro" id="IPR011050">
    <property type="entry name" value="Pectin_lyase_fold/virulence"/>
</dbReference>
<evidence type="ECO:0000313" key="5">
    <source>
        <dbReference type="Proteomes" id="UP000317209"/>
    </source>
</evidence>
<keyword evidence="4" id="KW-0456">Lyase</keyword>
<protein>
    <submittedName>
        <fullName evidence="4">Pectate lyase-like protein</fullName>
    </submittedName>
</protein>
<comment type="caution">
    <text evidence="4">The sequence shown here is derived from an EMBL/GenBank/DDBJ whole genome shotgun (WGS) entry which is preliminary data.</text>
</comment>
<dbReference type="EMBL" id="VFOX01000001">
    <property type="protein sequence ID" value="TQL84697.1"/>
    <property type="molecule type" value="Genomic_DNA"/>
</dbReference>
<evidence type="ECO:0000259" key="3">
    <source>
        <dbReference type="Pfam" id="PF12708"/>
    </source>
</evidence>
<dbReference type="Pfam" id="PF05048">
    <property type="entry name" value="NosD"/>
    <property type="match status" value="1"/>
</dbReference>
<accession>A0A543BIN1</accession>
<name>A0A543BIN1_9MICO</name>
<proteinExistence type="predicted"/>
<sequence>MRKSTRAGGIAIAALAAITLAIGSSTAAYAGTEYFWDSPDNTETGSPLGTTATGNPIEWESAHSQFGGDTTTTLRLSAQQDANWTFLWTREDGDDSAYRMVPQFTIDQGYAAAIAMEVGFDTAYSHTQVAWPSGYWVSNDGMWQRPIDTTPATVGTHDLNTAGESVTIPANVDRVYLRLQLQGAPSSGVASVTDGDVSFTPVVLDDDDDISTLPTRNVVTLGADPTGVADATDIIQSAVDDGGTIFFPAGTYKITRTIELTKSYTELYGEAGSTIQVAAGSPVTAIKNSAAYGVWNLHHISIHDLRVANDPLNADPGNNLQFTQGISLIGVRDSSVHDVEVSDFQHDNVYIAHSRNVTVQDVDSQGARHGITVQGHYDGGRYGNWDISVDRIHTSDNWDTGVVIGFYNHRVSLTNSTIEGSWAHGIDIFNSEDITVRGNRVLNWNAPHGVGGTMLGQTVGIFVHPDWGVSTNPPTARIDITENEIRSDVVFPSGVTPNAIEITGNTEDVVVSQNVISGGHRGVYVREQTYDTYWVNRPDQTPAVGGDIPRDITISDNTVSGQSGTYLMLETTAAMPTLIEDNAFSGASTVGVTLTAPTASLIELTGNSFFGGGATSSTETTNATWTGNSYLSTPASPTVTTQPRDEVAAVGSIAVFTAGAVSSTAHTVQWQSRANSSASWADVSGASAAVLLVPVSSVPSGTQFRAVFDNASGTAASAAATLTRG</sequence>
<dbReference type="GO" id="GO:0016829">
    <property type="term" value="F:lyase activity"/>
    <property type="evidence" value="ECO:0007669"/>
    <property type="project" value="UniProtKB-KW"/>
</dbReference>
<feature type="chain" id="PRO_5022063535" evidence="1">
    <location>
        <begin position="31"/>
        <end position="725"/>
    </location>
</feature>
<dbReference type="InterPro" id="IPR012334">
    <property type="entry name" value="Pectin_lyas_fold"/>
</dbReference>
<keyword evidence="1" id="KW-0732">Signal</keyword>
<dbReference type="InterPro" id="IPR024535">
    <property type="entry name" value="RHGA/B-epi-like_pectate_lyase"/>
</dbReference>
<dbReference type="SMART" id="SM00710">
    <property type="entry name" value="PbH1"/>
    <property type="match status" value="9"/>
</dbReference>
<evidence type="ECO:0000259" key="2">
    <source>
        <dbReference type="Pfam" id="PF05048"/>
    </source>
</evidence>
<evidence type="ECO:0000256" key="1">
    <source>
        <dbReference type="SAM" id="SignalP"/>
    </source>
</evidence>